<reference evidence="1 2" key="1">
    <citation type="submission" date="2018-08" db="EMBL/GenBank/DDBJ databases">
        <title>A genome reference for cultivated species of the human gut microbiota.</title>
        <authorList>
            <person name="Zou Y."/>
            <person name="Xue W."/>
            <person name="Luo G."/>
        </authorList>
    </citation>
    <scope>NUCLEOTIDE SEQUENCE [LARGE SCALE GENOMIC DNA]</scope>
    <source>
        <strain evidence="1 2">AM18-6</strain>
    </source>
</reference>
<accession>A0A396BU11</accession>
<dbReference type="AlphaFoldDB" id="A0A396BU11"/>
<sequence>MKNEKTPEQSLTSQEEDFCNLYVQGGVKFAGKHCQCYKEVFFTDDSTTSIASRKFLSQPHIQARVRELMEETQTDMETQAVKLQVAETLKAVMEETATGSFQDKWGIDLSPAPLRAVAVNAAKALMDLYPIKHSQETKLRIEGEGGVVFNVIVPPETPRSEDET</sequence>
<dbReference type="InterPro" id="IPR038713">
    <property type="entry name" value="Terminase_Gp1_N_sf"/>
</dbReference>
<gene>
    <name evidence="1" type="ORF">DW228_18255</name>
</gene>
<dbReference type="Proteomes" id="UP000266644">
    <property type="component" value="Unassembled WGS sequence"/>
</dbReference>
<evidence type="ECO:0000313" key="1">
    <source>
        <dbReference type="EMBL" id="RHH07878.1"/>
    </source>
</evidence>
<organism evidence="1 2">
    <name type="scientific">Bacteroides fragilis</name>
    <dbReference type="NCBI Taxonomy" id="817"/>
    <lineage>
        <taxon>Bacteria</taxon>
        <taxon>Pseudomonadati</taxon>
        <taxon>Bacteroidota</taxon>
        <taxon>Bacteroidia</taxon>
        <taxon>Bacteroidales</taxon>
        <taxon>Bacteroidaceae</taxon>
        <taxon>Bacteroides</taxon>
    </lineage>
</organism>
<proteinExistence type="predicted"/>
<evidence type="ECO:0008006" key="3">
    <source>
        <dbReference type="Google" id="ProtNLM"/>
    </source>
</evidence>
<evidence type="ECO:0000313" key="2">
    <source>
        <dbReference type="Proteomes" id="UP000266644"/>
    </source>
</evidence>
<dbReference type="RefSeq" id="WP_122330562.1">
    <property type="nucleotide sequence ID" value="NZ_JAQDYY010000019.1"/>
</dbReference>
<dbReference type="Gene3D" id="1.10.10.1400">
    <property type="entry name" value="Terminase, small subunit, N-terminal DNA-binding domain, HTH motif"/>
    <property type="match status" value="1"/>
</dbReference>
<name>A0A396BU11_BACFG</name>
<comment type="caution">
    <text evidence="1">The sequence shown here is derived from an EMBL/GenBank/DDBJ whole genome shotgun (WGS) entry which is preliminary data.</text>
</comment>
<protein>
    <recommendedName>
        <fullName evidence="3">Terminase small subunit</fullName>
    </recommendedName>
</protein>
<dbReference type="EMBL" id="QRJE01000032">
    <property type="protein sequence ID" value="RHH07878.1"/>
    <property type="molecule type" value="Genomic_DNA"/>
</dbReference>